<organism evidence="1 2">
    <name type="scientific">Evansella vedderi</name>
    <dbReference type="NCBI Taxonomy" id="38282"/>
    <lineage>
        <taxon>Bacteria</taxon>
        <taxon>Bacillati</taxon>
        <taxon>Bacillota</taxon>
        <taxon>Bacilli</taxon>
        <taxon>Bacillales</taxon>
        <taxon>Bacillaceae</taxon>
        <taxon>Evansella</taxon>
    </lineage>
</organism>
<gene>
    <name evidence="1" type="ORF">J2S74_002925</name>
</gene>
<evidence type="ECO:0008006" key="3">
    <source>
        <dbReference type="Google" id="ProtNLM"/>
    </source>
</evidence>
<dbReference type="RefSeq" id="WP_307326491.1">
    <property type="nucleotide sequence ID" value="NZ_JAUSUG010000011.1"/>
</dbReference>
<comment type="caution">
    <text evidence="1">The sequence shown here is derived from an EMBL/GenBank/DDBJ whole genome shotgun (WGS) entry which is preliminary data.</text>
</comment>
<proteinExistence type="predicted"/>
<name>A0ABT9ZWD1_9BACI</name>
<keyword evidence="2" id="KW-1185">Reference proteome</keyword>
<dbReference type="EMBL" id="JAUSUG010000011">
    <property type="protein sequence ID" value="MDQ0255543.1"/>
    <property type="molecule type" value="Genomic_DNA"/>
</dbReference>
<dbReference type="Proteomes" id="UP001230005">
    <property type="component" value="Unassembled WGS sequence"/>
</dbReference>
<reference evidence="1 2" key="1">
    <citation type="submission" date="2023-07" db="EMBL/GenBank/DDBJ databases">
        <title>Genomic Encyclopedia of Type Strains, Phase IV (KMG-IV): sequencing the most valuable type-strain genomes for metagenomic binning, comparative biology and taxonomic classification.</title>
        <authorList>
            <person name="Goeker M."/>
        </authorList>
    </citation>
    <scope>NUCLEOTIDE SEQUENCE [LARGE SCALE GENOMIC DNA]</scope>
    <source>
        <strain evidence="1 2">DSM 9768</strain>
    </source>
</reference>
<sequence length="236" mass="27612">MQLALDLSCEAEVQKNTLREYEIKLDNPSLKDVKAAFNELESVMGYDKPFPYQKIKVEFSGKVRVQVNRRKAKDFKEMKVKFFESTSGIFAYTFFKSSGYAVSNFDYRKIKRLSIQKEDREAAELRKIKKLLNRVHPNAWPNLKDNPESLRGLELGVINIKNRFPKHVIDSIKDAFENKKDYRYQLNGDKRDWTVSVEVRDGGYVLAWFSSEFCGYAHGDYYLLINPTTATFKERD</sequence>
<protein>
    <recommendedName>
        <fullName evidence="3">Large polyvalent protein associated domain-containing protein</fullName>
    </recommendedName>
</protein>
<accession>A0ABT9ZWD1</accession>
<evidence type="ECO:0000313" key="2">
    <source>
        <dbReference type="Proteomes" id="UP001230005"/>
    </source>
</evidence>
<evidence type="ECO:0000313" key="1">
    <source>
        <dbReference type="EMBL" id="MDQ0255543.1"/>
    </source>
</evidence>